<dbReference type="PANTHER" id="PTHR30419">
    <property type="entry name" value="HTH-TYPE TRANSCRIPTIONAL REGULATOR YBHD"/>
    <property type="match status" value="1"/>
</dbReference>
<keyword evidence="3" id="KW-0238">DNA-binding</keyword>
<gene>
    <name evidence="6" type="ordered locus">Fbal_3412</name>
</gene>
<dbReference type="SUPFAM" id="SSF46785">
    <property type="entry name" value="Winged helix' DNA-binding domain"/>
    <property type="match status" value="1"/>
</dbReference>
<dbReference type="GO" id="GO:0005829">
    <property type="term" value="C:cytosol"/>
    <property type="evidence" value="ECO:0007669"/>
    <property type="project" value="TreeGrafter"/>
</dbReference>
<name>E1SMA1_FERBD</name>
<accession>E1SMA1</accession>
<dbReference type="STRING" id="550540.Fbal_3412"/>
<evidence type="ECO:0000313" key="7">
    <source>
        <dbReference type="Proteomes" id="UP000006683"/>
    </source>
</evidence>
<dbReference type="AlphaFoldDB" id="E1SMA1"/>
<keyword evidence="2" id="KW-0805">Transcription regulation</keyword>
<dbReference type="GeneID" id="67184060"/>
<dbReference type="Pfam" id="PF03466">
    <property type="entry name" value="LysR_substrate"/>
    <property type="match status" value="1"/>
</dbReference>
<dbReference type="InterPro" id="IPR036390">
    <property type="entry name" value="WH_DNA-bd_sf"/>
</dbReference>
<protein>
    <submittedName>
        <fullName evidence="6">Transcriptional regulator, LysR family</fullName>
    </submittedName>
</protein>
<evidence type="ECO:0000256" key="2">
    <source>
        <dbReference type="ARBA" id="ARBA00023015"/>
    </source>
</evidence>
<dbReference type="InterPro" id="IPR036388">
    <property type="entry name" value="WH-like_DNA-bd_sf"/>
</dbReference>
<reference evidence="6 7" key="1">
    <citation type="journal article" date="2010" name="Stand. Genomic Sci.">
        <title>Complete genome sequence of Ferrimonas balearica type strain (PAT).</title>
        <authorList>
            <person name="Nolan M."/>
            <person name="Sikorski J."/>
            <person name="Davenport K."/>
            <person name="Lucas S."/>
            <person name="Glavina Del Rio T."/>
            <person name="Tice H."/>
            <person name="Cheng J."/>
            <person name="Goodwin L."/>
            <person name="Pitluck S."/>
            <person name="Liolios K."/>
            <person name="Ivanova N."/>
            <person name="Mavromatis K."/>
            <person name="Ovchinnikova G."/>
            <person name="Pati A."/>
            <person name="Chen A."/>
            <person name="Palaniappan K."/>
            <person name="Land M."/>
            <person name="Hauser L."/>
            <person name="Chang Y."/>
            <person name="Jeffries C."/>
            <person name="Tapia R."/>
            <person name="Brettin T."/>
            <person name="Detter J."/>
            <person name="Han C."/>
            <person name="Yasawong M."/>
            <person name="Rohde M."/>
            <person name="Tindall B."/>
            <person name="Goker M."/>
            <person name="Woyke T."/>
            <person name="Bristow J."/>
            <person name="Eisen J."/>
            <person name="Markowitz V."/>
            <person name="Hugenholtz P."/>
            <person name="Kyrpides N."/>
            <person name="Klenk H."/>
            <person name="Lapidus A."/>
        </authorList>
    </citation>
    <scope>NUCLEOTIDE SEQUENCE [LARGE SCALE GENOMIC DNA]</scope>
    <source>
        <strain evidence="7">DSM 9799 / CCM 4581 / KCTC 23876 / PAT</strain>
    </source>
</reference>
<evidence type="ECO:0000259" key="5">
    <source>
        <dbReference type="PROSITE" id="PS50931"/>
    </source>
</evidence>
<dbReference type="PRINTS" id="PR00039">
    <property type="entry name" value="HTHLYSR"/>
</dbReference>
<proteinExistence type="inferred from homology"/>
<sequence length="316" mass="35176">MRTNTMEIRHLRHFLMLCRKGSFSAAAEALHLSQPSLSRSIQRMEELLEARLLDRQRGGVALTPYGESVLRHGERILRDVRQLNMELELMQSGDWSEIALGASPIPAQTLIGPVVGELTREHPTLNLELRVDNWRRSLAWLEAGELNYFIDEVAATGLDHHEALEVVPLAPQPALMCCNPQHPLLARRDLQLSDLLQYPLALPRNLPDAFLERHIPGLTLGPMVAGRRIVRFDQFLSVKPALFDSHLVALTPLASVHQELVDQKLGVLRVGDLDEIQATFGIVSLKGRTQPPASEKLVNAIVAEAQRIVDSASSIL</sequence>
<dbReference type="RefSeq" id="WP_013346916.1">
    <property type="nucleotide sequence ID" value="NC_014541.1"/>
</dbReference>
<keyword evidence="7" id="KW-1185">Reference proteome</keyword>
<dbReference type="Gene3D" id="1.10.10.10">
    <property type="entry name" value="Winged helix-like DNA-binding domain superfamily/Winged helix DNA-binding domain"/>
    <property type="match status" value="1"/>
</dbReference>
<evidence type="ECO:0000256" key="1">
    <source>
        <dbReference type="ARBA" id="ARBA00009437"/>
    </source>
</evidence>
<dbReference type="EMBL" id="CP002209">
    <property type="protein sequence ID" value="ADN77610.1"/>
    <property type="molecule type" value="Genomic_DNA"/>
</dbReference>
<dbReference type="Proteomes" id="UP000006683">
    <property type="component" value="Chromosome"/>
</dbReference>
<keyword evidence="4" id="KW-0804">Transcription</keyword>
<dbReference type="InterPro" id="IPR005119">
    <property type="entry name" value="LysR_subst-bd"/>
</dbReference>
<dbReference type="FunFam" id="1.10.10.10:FF:000001">
    <property type="entry name" value="LysR family transcriptional regulator"/>
    <property type="match status" value="1"/>
</dbReference>
<dbReference type="GO" id="GO:0003700">
    <property type="term" value="F:DNA-binding transcription factor activity"/>
    <property type="evidence" value="ECO:0007669"/>
    <property type="project" value="InterPro"/>
</dbReference>
<dbReference type="SUPFAM" id="SSF53850">
    <property type="entry name" value="Periplasmic binding protein-like II"/>
    <property type="match status" value="1"/>
</dbReference>
<dbReference type="OrthoDB" id="646694at2"/>
<dbReference type="Pfam" id="PF00126">
    <property type="entry name" value="HTH_1"/>
    <property type="match status" value="1"/>
</dbReference>
<dbReference type="PANTHER" id="PTHR30419:SF8">
    <property type="entry name" value="NITROGEN ASSIMILATION TRANSCRIPTIONAL ACTIVATOR-RELATED"/>
    <property type="match status" value="1"/>
</dbReference>
<comment type="similarity">
    <text evidence="1">Belongs to the LysR transcriptional regulatory family.</text>
</comment>
<dbReference type="Gene3D" id="3.40.190.10">
    <property type="entry name" value="Periplasmic binding protein-like II"/>
    <property type="match status" value="2"/>
</dbReference>
<dbReference type="CDD" id="cd05466">
    <property type="entry name" value="PBP2_LTTR_substrate"/>
    <property type="match status" value="1"/>
</dbReference>
<evidence type="ECO:0000313" key="6">
    <source>
        <dbReference type="EMBL" id="ADN77610.1"/>
    </source>
</evidence>
<dbReference type="InterPro" id="IPR050950">
    <property type="entry name" value="HTH-type_LysR_regulators"/>
</dbReference>
<dbReference type="InterPro" id="IPR000847">
    <property type="entry name" value="LysR_HTH_N"/>
</dbReference>
<feature type="domain" description="HTH lysR-type" evidence="5">
    <location>
        <begin position="6"/>
        <end position="63"/>
    </location>
</feature>
<organism evidence="6 7">
    <name type="scientific">Ferrimonas balearica (strain DSM 9799 / CCM 4581 / KCTC 23876 / PAT)</name>
    <dbReference type="NCBI Taxonomy" id="550540"/>
    <lineage>
        <taxon>Bacteria</taxon>
        <taxon>Pseudomonadati</taxon>
        <taxon>Pseudomonadota</taxon>
        <taxon>Gammaproteobacteria</taxon>
        <taxon>Alteromonadales</taxon>
        <taxon>Ferrimonadaceae</taxon>
        <taxon>Ferrimonas</taxon>
    </lineage>
</organism>
<dbReference type="KEGG" id="fbl:Fbal_3412"/>
<dbReference type="PROSITE" id="PS50931">
    <property type="entry name" value="HTH_LYSR"/>
    <property type="match status" value="1"/>
</dbReference>
<evidence type="ECO:0000256" key="4">
    <source>
        <dbReference type="ARBA" id="ARBA00023163"/>
    </source>
</evidence>
<dbReference type="eggNOG" id="COG0583">
    <property type="taxonomic scope" value="Bacteria"/>
</dbReference>
<dbReference type="HOGENOM" id="CLU_039613_6_0_6"/>
<dbReference type="GO" id="GO:0003677">
    <property type="term" value="F:DNA binding"/>
    <property type="evidence" value="ECO:0007669"/>
    <property type="project" value="UniProtKB-KW"/>
</dbReference>
<evidence type="ECO:0000256" key="3">
    <source>
        <dbReference type="ARBA" id="ARBA00023125"/>
    </source>
</evidence>